<reference evidence="2 3" key="1">
    <citation type="journal article" date="2018" name="Nat. Ecol. Evol.">
        <title>Genomic signatures of mitonuclear coevolution across populations of Tigriopus californicus.</title>
        <authorList>
            <person name="Barreto F.S."/>
            <person name="Watson E.T."/>
            <person name="Lima T.G."/>
            <person name="Willett C.S."/>
            <person name="Edmands S."/>
            <person name="Li W."/>
            <person name="Burton R.S."/>
        </authorList>
    </citation>
    <scope>NUCLEOTIDE SEQUENCE [LARGE SCALE GENOMIC DNA]</scope>
    <source>
        <strain evidence="2 3">San Diego</strain>
    </source>
</reference>
<dbReference type="AlphaFoldDB" id="A0A553PHF2"/>
<feature type="non-terminal residue" evidence="2">
    <location>
        <position position="107"/>
    </location>
</feature>
<protein>
    <submittedName>
        <fullName evidence="2">Uncharacterized protein</fullName>
    </submittedName>
</protein>
<gene>
    <name evidence="2" type="ORF">TCAL_15905</name>
</gene>
<evidence type="ECO:0000313" key="2">
    <source>
        <dbReference type="EMBL" id="TRY77094.1"/>
    </source>
</evidence>
<proteinExistence type="predicted"/>
<comment type="caution">
    <text evidence="2">The sequence shown here is derived from an EMBL/GenBank/DDBJ whole genome shotgun (WGS) entry which is preliminary data.</text>
</comment>
<evidence type="ECO:0000313" key="3">
    <source>
        <dbReference type="Proteomes" id="UP000318571"/>
    </source>
</evidence>
<keyword evidence="3" id="KW-1185">Reference proteome</keyword>
<dbReference type="EMBL" id="VCGU01000004">
    <property type="protein sequence ID" value="TRY77094.1"/>
    <property type="molecule type" value="Genomic_DNA"/>
</dbReference>
<accession>A0A553PHF2</accession>
<evidence type="ECO:0000256" key="1">
    <source>
        <dbReference type="SAM" id="MobiDB-lite"/>
    </source>
</evidence>
<feature type="region of interest" description="Disordered" evidence="1">
    <location>
        <begin position="1"/>
        <end position="22"/>
    </location>
</feature>
<name>A0A553PHF2_TIGCA</name>
<sequence length="107" mass="11894">MTCVSTSVCPQPPSKLPTKSGPWEGDIELLKPGISYTGHCLGQNGFRGYEIAPSCPTVSVRTNLHEKDDPRSNLFKAVLYLKMAGTLAHWQEFNWLNVTFAQNISIR</sequence>
<organism evidence="2 3">
    <name type="scientific">Tigriopus californicus</name>
    <name type="common">Marine copepod</name>
    <dbReference type="NCBI Taxonomy" id="6832"/>
    <lineage>
        <taxon>Eukaryota</taxon>
        <taxon>Metazoa</taxon>
        <taxon>Ecdysozoa</taxon>
        <taxon>Arthropoda</taxon>
        <taxon>Crustacea</taxon>
        <taxon>Multicrustacea</taxon>
        <taxon>Hexanauplia</taxon>
        <taxon>Copepoda</taxon>
        <taxon>Harpacticoida</taxon>
        <taxon>Harpacticidae</taxon>
        <taxon>Tigriopus</taxon>
    </lineage>
</organism>
<dbReference type="Proteomes" id="UP000318571">
    <property type="component" value="Chromosome 5"/>
</dbReference>